<dbReference type="PANTHER" id="PTHR11384">
    <property type="entry name" value="ATP-BINDING CASSETTE, SUB-FAMILY D MEMBER"/>
    <property type="match status" value="1"/>
</dbReference>
<feature type="transmembrane region" description="Helical" evidence="9">
    <location>
        <begin position="191"/>
        <end position="211"/>
    </location>
</feature>
<protein>
    <submittedName>
        <fullName evidence="12">Vitamin B12 transport ATP-binding protein BacA</fullName>
    </submittedName>
</protein>
<keyword evidence="12" id="KW-0614">Plasmid</keyword>
<dbReference type="InterPro" id="IPR003439">
    <property type="entry name" value="ABC_transporter-like_ATP-bd"/>
</dbReference>
<keyword evidence="4 9" id="KW-0812">Transmembrane</keyword>
<dbReference type="SUPFAM" id="SSF52540">
    <property type="entry name" value="P-loop containing nucleoside triphosphate hydrolases"/>
    <property type="match status" value="1"/>
</dbReference>
<keyword evidence="8 9" id="KW-0472">Membrane</keyword>
<keyword evidence="3" id="KW-0813">Transport</keyword>
<dbReference type="GO" id="GO:0005524">
    <property type="term" value="F:ATP binding"/>
    <property type="evidence" value="ECO:0007669"/>
    <property type="project" value="UniProtKB-KW"/>
</dbReference>
<comment type="similarity">
    <text evidence="2">Belongs to the ABC transporter superfamily.</text>
</comment>
<dbReference type="PANTHER" id="PTHR11384:SF59">
    <property type="entry name" value="LYSOSOMAL COBALAMIN TRANSPORTER ABCD4"/>
    <property type="match status" value="1"/>
</dbReference>
<evidence type="ECO:0000256" key="8">
    <source>
        <dbReference type="ARBA" id="ARBA00023136"/>
    </source>
</evidence>
<reference evidence="12" key="1">
    <citation type="submission" date="2019-12" db="EMBL/GenBank/DDBJ databases">
        <authorList>
            <person name="Cremers G."/>
        </authorList>
    </citation>
    <scope>NUCLEOTIDE SEQUENCE</scope>
    <source>
        <strain evidence="12">Mbul2</strain>
        <plasmid evidence="12">1</plasmid>
    </source>
</reference>
<dbReference type="CDD" id="cd03223">
    <property type="entry name" value="ABCD_peroxisomal_ALDP"/>
    <property type="match status" value="1"/>
</dbReference>
<dbReference type="InterPro" id="IPR011527">
    <property type="entry name" value="ABC1_TM_dom"/>
</dbReference>
<feature type="domain" description="ABC transmembrane type-1" evidence="11">
    <location>
        <begin position="76"/>
        <end position="335"/>
    </location>
</feature>
<accession>A0A679JDI4</accession>
<evidence type="ECO:0000313" key="12">
    <source>
        <dbReference type="EMBL" id="CAA2137733.1"/>
    </source>
</evidence>
<dbReference type="AlphaFoldDB" id="A0A679JDI4"/>
<dbReference type="PROSITE" id="PS50893">
    <property type="entry name" value="ABC_TRANSPORTER_2"/>
    <property type="match status" value="1"/>
</dbReference>
<keyword evidence="6 12" id="KW-0067">ATP-binding</keyword>
<evidence type="ECO:0000256" key="1">
    <source>
        <dbReference type="ARBA" id="ARBA00004651"/>
    </source>
</evidence>
<dbReference type="InterPro" id="IPR036640">
    <property type="entry name" value="ABC1_TM_sf"/>
</dbReference>
<dbReference type="InterPro" id="IPR025662">
    <property type="entry name" value="Sigma_54_int_dom_ATP-bd_1"/>
</dbReference>
<evidence type="ECO:0000256" key="4">
    <source>
        <dbReference type="ARBA" id="ARBA00022692"/>
    </source>
</evidence>
<dbReference type="RefSeq" id="WP_339159415.1">
    <property type="nucleotide sequence ID" value="NZ_LR743510.1"/>
</dbReference>
<evidence type="ECO:0000256" key="3">
    <source>
        <dbReference type="ARBA" id="ARBA00022448"/>
    </source>
</evidence>
<keyword evidence="5" id="KW-0547">Nucleotide-binding</keyword>
<feature type="transmembrane region" description="Helical" evidence="9">
    <location>
        <begin position="87"/>
        <end position="110"/>
    </location>
</feature>
<dbReference type="SMART" id="SM00382">
    <property type="entry name" value="AAA"/>
    <property type="match status" value="1"/>
</dbReference>
<dbReference type="Gene3D" id="1.20.1560.10">
    <property type="entry name" value="ABC transporter type 1, transmembrane domain"/>
    <property type="match status" value="1"/>
</dbReference>
<name>A0A679JDI4_9HYPH</name>
<dbReference type="GO" id="GO:0140359">
    <property type="term" value="F:ABC-type transporter activity"/>
    <property type="evidence" value="ECO:0007669"/>
    <property type="project" value="InterPro"/>
</dbReference>
<dbReference type="PROSITE" id="PS00675">
    <property type="entry name" value="SIGMA54_INTERACT_1"/>
    <property type="match status" value="1"/>
</dbReference>
<dbReference type="InterPro" id="IPR027417">
    <property type="entry name" value="P-loop_NTPase"/>
</dbReference>
<feature type="domain" description="ABC transporter" evidence="10">
    <location>
        <begin position="375"/>
        <end position="590"/>
    </location>
</feature>
<dbReference type="EMBL" id="LR743510">
    <property type="protein sequence ID" value="CAA2137733.1"/>
    <property type="molecule type" value="Genomic_DNA"/>
</dbReference>
<gene>
    <name evidence="12" type="primary">bacA_1</name>
    <name evidence="12" type="ORF">MBLL_00801</name>
</gene>
<evidence type="ECO:0000259" key="11">
    <source>
        <dbReference type="PROSITE" id="PS50929"/>
    </source>
</evidence>
<dbReference type="SUPFAM" id="SSF90123">
    <property type="entry name" value="ABC transporter transmembrane region"/>
    <property type="match status" value="1"/>
</dbReference>
<keyword evidence="7 9" id="KW-1133">Transmembrane helix</keyword>
<evidence type="ECO:0000256" key="5">
    <source>
        <dbReference type="ARBA" id="ARBA00022741"/>
    </source>
</evidence>
<dbReference type="PROSITE" id="PS00211">
    <property type="entry name" value="ABC_TRANSPORTER_1"/>
    <property type="match status" value="1"/>
</dbReference>
<feature type="transmembrane region" description="Helical" evidence="9">
    <location>
        <begin position="45"/>
        <end position="67"/>
    </location>
</feature>
<evidence type="ECO:0000256" key="6">
    <source>
        <dbReference type="ARBA" id="ARBA00022840"/>
    </source>
</evidence>
<evidence type="ECO:0000256" key="7">
    <source>
        <dbReference type="ARBA" id="ARBA00022989"/>
    </source>
</evidence>
<dbReference type="Pfam" id="PF00005">
    <property type="entry name" value="ABC_tran"/>
    <property type="match status" value="1"/>
</dbReference>
<evidence type="ECO:0000256" key="2">
    <source>
        <dbReference type="ARBA" id="ARBA00005417"/>
    </source>
</evidence>
<dbReference type="InterPro" id="IPR017871">
    <property type="entry name" value="ABC_transporter-like_CS"/>
</dbReference>
<evidence type="ECO:0000256" key="9">
    <source>
        <dbReference type="SAM" id="Phobius"/>
    </source>
</evidence>
<dbReference type="PROSITE" id="PS50929">
    <property type="entry name" value="ABC_TM1F"/>
    <property type="match status" value="1"/>
</dbReference>
<dbReference type="InterPro" id="IPR050835">
    <property type="entry name" value="ABC_transporter_sub-D"/>
</dbReference>
<dbReference type="Gene3D" id="3.40.50.300">
    <property type="entry name" value="P-loop containing nucleotide triphosphate hydrolases"/>
    <property type="match status" value="1"/>
</dbReference>
<organism evidence="12">
    <name type="scientific">Methylobacterium bullatum</name>
    <dbReference type="NCBI Taxonomy" id="570505"/>
    <lineage>
        <taxon>Bacteria</taxon>
        <taxon>Pseudomonadati</taxon>
        <taxon>Pseudomonadota</taxon>
        <taxon>Alphaproteobacteria</taxon>
        <taxon>Hyphomicrobiales</taxon>
        <taxon>Methylobacteriaceae</taxon>
        <taxon>Methylobacterium</taxon>
    </lineage>
</organism>
<proteinExistence type="inferred from homology"/>
<dbReference type="GO" id="GO:0005886">
    <property type="term" value="C:plasma membrane"/>
    <property type="evidence" value="ECO:0007669"/>
    <property type="project" value="UniProtKB-SubCell"/>
</dbReference>
<evidence type="ECO:0000259" key="10">
    <source>
        <dbReference type="PROSITE" id="PS50893"/>
    </source>
</evidence>
<dbReference type="Pfam" id="PF06472">
    <property type="entry name" value="ABC_membrane_2"/>
    <property type="match status" value="1"/>
</dbReference>
<comment type="subcellular location">
    <subcellularLocation>
        <location evidence="1">Cell membrane</location>
        <topology evidence="1">Multi-pass membrane protein</topology>
    </subcellularLocation>
</comment>
<dbReference type="InterPro" id="IPR003593">
    <property type="entry name" value="AAA+_ATPase"/>
</dbReference>
<geneLocation type="plasmid" evidence="12">
    <name>1</name>
</geneLocation>
<dbReference type="GO" id="GO:0016887">
    <property type="term" value="F:ATP hydrolysis activity"/>
    <property type="evidence" value="ECO:0007669"/>
    <property type="project" value="InterPro"/>
</dbReference>
<sequence>MPATSTSNDGQASAEIDPRNFRLNALFFQRLWGLVHPYWLTRASLLSWLFVSISIAGSLGYSVFGGYITVYTAEKTNLLLNKSVDSFWWIVALLTMLGLARSYSTVMSSFMSNLVQIRWRQWLTANLIEKYLSRRTYYEIASTHSIDNPDQRIQAEVTPFCQSVLEFPRQLLSASFDVTVQVVILASISKGLLAAALCYVVCNFLLNYVIYRPTIKQHWDSTVAEADLRYGLLHVRDNAETVAFFRGEAAESKHLNGRLGTAIAKQLRIVYYGAFLGGVSHTVGAVWQLMPIVFLAPLYLNGTIDFGSIAAGTVSAQMIVGSLGVVTQFIPTLVRAAPEIVRLAEIQEKFDAMAVESEAFSLTQITVRHRAGSGICLHDVTLKTPGGERDLIEALTLTIGEGEHLLIVGQTGVGKSSLLRGMAGLWTRGAGMIDMPTPSEMMFLPQRPYMVLADLRTQIVYPNQDKIDFSDADLQSLLEQVCLPNLISQVGGLDARRDWARFLSLGEQQRIGFARVLASKPRFAFLDEATSALDQETEKSLYEVLQRSGTTFISVAHRPSVFAFHKRVLRLAADGWSIENIEGSISGKAA</sequence>